<dbReference type="RefSeq" id="WP_161098164.1">
    <property type="nucleotide sequence ID" value="NZ_WWCW01000067.1"/>
</dbReference>
<dbReference type="SUPFAM" id="SSF48179">
    <property type="entry name" value="6-phosphogluconate dehydrogenase C-terminal domain-like"/>
    <property type="match status" value="1"/>
</dbReference>
<dbReference type="Gene3D" id="1.10.1040.10">
    <property type="entry name" value="N-(1-d-carboxylethyl)-l-norvaline Dehydrogenase, domain 2"/>
    <property type="match status" value="1"/>
</dbReference>
<feature type="domain" description="Mannitol dehydrogenase N-terminal" evidence="3">
    <location>
        <begin position="5"/>
        <end position="225"/>
    </location>
</feature>
<sequence length="374" mass="41116">MASPILQFGTSRFLQAHVDLFVQQALESGQALGRITVVQTTGSAQSAQRVAAFNAPDGYPVRIRGRADGAVVEQEHRVTAIEAALQADRDWPAIRALAAGPVRVIVSNTGDRGYELSAQDGPALLDADTPPRSFPAKLLVLLHRRYLQGAAPVTLYPCELVANNGSVLRELVCRLAREWGLDDGFLAYLGGACVWINSLVDRIVSEPIEPAGAVAEPYAIWVIEAQPGMVLPCTHPQIVVTDQLEPYERRKLFLLNLGHTFLAEQWLRTSRAVDETVLQAMADPELRAQLEALWEEEVLPVFDALGEADIARAYLAQVRDRFTNPFLAHRLADIAQNHEQKKQRRLLPVMALAAELGLTLAQPRLRAALLREVA</sequence>
<keyword evidence="1" id="KW-0560">Oxidoreductase</keyword>
<reference evidence="5 6" key="1">
    <citation type="submission" date="2020-01" db="EMBL/GenBank/DDBJ databases">
        <title>Novel species isolated from a subtropical stream in China.</title>
        <authorList>
            <person name="Lu H."/>
        </authorList>
    </citation>
    <scope>NUCLEOTIDE SEQUENCE [LARGE SCALE GENOMIC DNA]</scope>
    <source>
        <strain evidence="5 6">FT82W</strain>
    </source>
</reference>
<dbReference type="InterPro" id="IPR013131">
    <property type="entry name" value="Mannitol_DH_N"/>
</dbReference>
<dbReference type="InterPro" id="IPR036291">
    <property type="entry name" value="NAD(P)-bd_dom_sf"/>
</dbReference>
<evidence type="ECO:0000313" key="5">
    <source>
        <dbReference type="EMBL" id="MYM89210.1"/>
    </source>
</evidence>
<dbReference type="PANTHER" id="PTHR30524:SF0">
    <property type="entry name" value="ALTRONATE OXIDOREDUCTASE-RELATED"/>
    <property type="match status" value="1"/>
</dbReference>
<evidence type="ECO:0000259" key="4">
    <source>
        <dbReference type="Pfam" id="PF08125"/>
    </source>
</evidence>
<dbReference type="AlphaFoldDB" id="A0A845G6G2"/>
<protein>
    <submittedName>
        <fullName evidence="5">Mannitol dehydrogenase family protein</fullName>
    </submittedName>
</protein>
<dbReference type="InterPro" id="IPR013328">
    <property type="entry name" value="6PGD_dom2"/>
</dbReference>
<gene>
    <name evidence="5" type="ORF">GTP91_18790</name>
</gene>
<dbReference type="Gene3D" id="3.40.50.720">
    <property type="entry name" value="NAD(P)-binding Rossmann-like Domain"/>
    <property type="match status" value="1"/>
</dbReference>
<evidence type="ECO:0000259" key="3">
    <source>
        <dbReference type="Pfam" id="PF01232"/>
    </source>
</evidence>
<dbReference type="GO" id="GO:0016491">
    <property type="term" value="F:oxidoreductase activity"/>
    <property type="evidence" value="ECO:0007669"/>
    <property type="project" value="UniProtKB-KW"/>
</dbReference>
<accession>A0A845G6G2</accession>
<feature type="domain" description="Mannitol dehydrogenase C-terminal" evidence="4">
    <location>
        <begin position="244"/>
        <end position="358"/>
    </location>
</feature>
<keyword evidence="2" id="KW-0520">NAD</keyword>
<dbReference type="SUPFAM" id="SSF51735">
    <property type="entry name" value="NAD(P)-binding Rossmann-fold domains"/>
    <property type="match status" value="1"/>
</dbReference>
<dbReference type="InterPro" id="IPR013118">
    <property type="entry name" value="Mannitol_DH_C"/>
</dbReference>
<evidence type="ECO:0000256" key="2">
    <source>
        <dbReference type="ARBA" id="ARBA00023027"/>
    </source>
</evidence>
<organism evidence="5 6">
    <name type="scientific">Duganella vulcania</name>
    <dbReference type="NCBI Taxonomy" id="2692166"/>
    <lineage>
        <taxon>Bacteria</taxon>
        <taxon>Pseudomonadati</taxon>
        <taxon>Pseudomonadota</taxon>
        <taxon>Betaproteobacteria</taxon>
        <taxon>Burkholderiales</taxon>
        <taxon>Oxalobacteraceae</taxon>
        <taxon>Telluria group</taxon>
        <taxon>Duganella</taxon>
    </lineage>
</organism>
<evidence type="ECO:0000256" key="1">
    <source>
        <dbReference type="ARBA" id="ARBA00023002"/>
    </source>
</evidence>
<dbReference type="EMBL" id="WWCW01000067">
    <property type="protein sequence ID" value="MYM89210.1"/>
    <property type="molecule type" value="Genomic_DNA"/>
</dbReference>
<dbReference type="PANTHER" id="PTHR30524">
    <property type="entry name" value="MANNITOL-1-PHOSPHATE 5-DEHYDROGENASE"/>
    <property type="match status" value="1"/>
</dbReference>
<name>A0A845G6G2_9BURK</name>
<proteinExistence type="predicted"/>
<dbReference type="Proteomes" id="UP000470302">
    <property type="component" value="Unassembled WGS sequence"/>
</dbReference>
<evidence type="ECO:0000313" key="6">
    <source>
        <dbReference type="Proteomes" id="UP000470302"/>
    </source>
</evidence>
<dbReference type="Pfam" id="PF08125">
    <property type="entry name" value="Mannitol_dh_C"/>
    <property type="match status" value="1"/>
</dbReference>
<comment type="caution">
    <text evidence="5">The sequence shown here is derived from an EMBL/GenBank/DDBJ whole genome shotgun (WGS) entry which is preliminary data.</text>
</comment>
<dbReference type="InterPro" id="IPR008927">
    <property type="entry name" value="6-PGluconate_DH-like_C_sf"/>
</dbReference>
<dbReference type="Pfam" id="PF01232">
    <property type="entry name" value="Mannitol_dh"/>
    <property type="match status" value="1"/>
</dbReference>